<dbReference type="Pfam" id="PF01485">
    <property type="entry name" value="IBR"/>
    <property type="match status" value="1"/>
</dbReference>
<keyword evidence="9" id="KW-1185">Reference proteome</keyword>
<evidence type="ECO:0000256" key="4">
    <source>
        <dbReference type="ARBA" id="ARBA00022771"/>
    </source>
</evidence>
<evidence type="ECO:0000313" key="9">
    <source>
        <dbReference type="Proteomes" id="UP000503462"/>
    </source>
</evidence>
<name>A0A6H0Y4S4_9PEZI</name>
<keyword evidence="1" id="KW-0808">Transferase</keyword>
<dbReference type="EMBL" id="CP051143">
    <property type="protein sequence ID" value="QIX01966.1"/>
    <property type="molecule type" value="Genomic_DNA"/>
</dbReference>
<dbReference type="GO" id="GO:0016740">
    <property type="term" value="F:transferase activity"/>
    <property type="evidence" value="ECO:0007669"/>
    <property type="project" value="UniProtKB-KW"/>
</dbReference>
<evidence type="ECO:0000256" key="2">
    <source>
        <dbReference type="ARBA" id="ARBA00022723"/>
    </source>
</evidence>
<dbReference type="AlphaFoldDB" id="A0A6H0Y4S4"/>
<sequence length="334" mass="39427">MAIDDEAEYPAHWGQCIPDYTRLRDVLGADLYSRYNEKTIEYACPVTERVFCARTDPPRRPQPCQHFVGQWNSQKLCIRCEKCMWYTCMRCEESFSTSSSSGRQAAIDHQCDPSREQEIIQRALQGLERGKDYQICPNEECGRPWALWDGCNHMRCTCKTYFCFICGAKIHEHYKHFERTDDCPLYGQPGDLENPRPRPGNLADEDAARQIRLLMERGARLEEEMAIREDRARRAWQIEQIRRREEQRWAALEAIRRGRVRAVAANRPEVQVALDRLQVREHNEQIYFVDHLGIPFNPYQRLHLGARDIQLFETPGTPHRERLQRRRREVCSVM</sequence>
<evidence type="ECO:0000256" key="1">
    <source>
        <dbReference type="ARBA" id="ARBA00022679"/>
    </source>
</evidence>
<proteinExistence type="predicted"/>
<dbReference type="Gene3D" id="1.20.120.1750">
    <property type="match status" value="1"/>
</dbReference>
<dbReference type="InterPro" id="IPR044066">
    <property type="entry name" value="TRIAD_supradom"/>
</dbReference>
<protein>
    <recommendedName>
        <fullName evidence="7">RING-type domain-containing protein</fullName>
    </recommendedName>
</protein>
<evidence type="ECO:0000256" key="5">
    <source>
        <dbReference type="ARBA" id="ARBA00022786"/>
    </source>
</evidence>
<keyword evidence="5" id="KW-0833">Ubl conjugation pathway</keyword>
<dbReference type="InterPro" id="IPR002867">
    <property type="entry name" value="IBR_dom"/>
</dbReference>
<organism evidence="8 9">
    <name type="scientific">Peltaster fructicola</name>
    <dbReference type="NCBI Taxonomy" id="286661"/>
    <lineage>
        <taxon>Eukaryota</taxon>
        <taxon>Fungi</taxon>
        <taxon>Dikarya</taxon>
        <taxon>Ascomycota</taxon>
        <taxon>Pezizomycotina</taxon>
        <taxon>Dothideomycetes</taxon>
        <taxon>Dothideomycetes incertae sedis</taxon>
        <taxon>Peltaster</taxon>
    </lineage>
</organism>
<evidence type="ECO:0000259" key="7">
    <source>
        <dbReference type="PROSITE" id="PS51873"/>
    </source>
</evidence>
<keyword evidence="2" id="KW-0479">Metal-binding</keyword>
<dbReference type="OrthoDB" id="10009520at2759"/>
<keyword evidence="6" id="KW-0862">Zinc</keyword>
<evidence type="ECO:0000256" key="6">
    <source>
        <dbReference type="ARBA" id="ARBA00022833"/>
    </source>
</evidence>
<dbReference type="SUPFAM" id="SSF57850">
    <property type="entry name" value="RING/U-box"/>
    <property type="match status" value="1"/>
</dbReference>
<reference evidence="8 9" key="1">
    <citation type="journal article" date="2016" name="Sci. Rep.">
        <title>Peltaster fructicola genome reveals evolution from an invasive phytopathogen to an ectophytic parasite.</title>
        <authorList>
            <person name="Xu C."/>
            <person name="Chen H."/>
            <person name="Gleason M.L."/>
            <person name="Xu J.R."/>
            <person name="Liu H."/>
            <person name="Zhang R."/>
            <person name="Sun G."/>
        </authorList>
    </citation>
    <scope>NUCLEOTIDE SEQUENCE [LARGE SCALE GENOMIC DNA]</scope>
    <source>
        <strain evidence="8 9">LNHT1506</strain>
    </source>
</reference>
<gene>
    <name evidence="8" type="ORF">AMS68_007483</name>
</gene>
<feature type="domain" description="RING-type" evidence="7">
    <location>
        <begin position="1"/>
        <end position="187"/>
    </location>
</feature>
<accession>A0A6H0Y4S4</accession>
<keyword evidence="4" id="KW-0863">Zinc-finger</keyword>
<dbReference type="Proteomes" id="UP000503462">
    <property type="component" value="Chromosome 5"/>
</dbReference>
<keyword evidence="3" id="KW-0677">Repeat</keyword>
<dbReference type="PROSITE" id="PS51873">
    <property type="entry name" value="TRIAD"/>
    <property type="match status" value="1"/>
</dbReference>
<dbReference type="GO" id="GO:0008270">
    <property type="term" value="F:zinc ion binding"/>
    <property type="evidence" value="ECO:0007669"/>
    <property type="project" value="UniProtKB-KW"/>
</dbReference>
<evidence type="ECO:0000313" key="8">
    <source>
        <dbReference type="EMBL" id="QIX01966.1"/>
    </source>
</evidence>
<evidence type="ECO:0000256" key="3">
    <source>
        <dbReference type="ARBA" id="ARBA00022737"/>
    </source>
</evidence>